<evidence type="ECO:0000256" key="3">
    <source>
        <dbReference type="ARBA" id="ARBA00023125"/>
    </source>
</evidence>
<dbReference type="AlphaFoldDB" id="A0A3A1YB53"/>
<sequence length="297" mass="33843">MLKNFNDLYLFLVVVKSGGFTATAKILNITTSAVSHGITNLEKRLQTKLLNRSTRSVSCTEAGQQLFDSLEPLYSSIEQQLEELERSDSKVSGTIRFNASENICNYVLYPKLAQYMADNPQLNFEFYCDSNFIDIIEHGYDFGVRLGEALAQGMVAVQLTPPLQIAMVASPEYLAKHGTPESVSDLNNHVLGAVCLGTKRQLLNWEFIQNQRIVSPQLNYRIRSNNYGLLKRAALEHKCILWGFRDEFAQEIASGQLVELFTDIVPTYDPLYLYFAQNRYKSRAKQEIIDLLRYKEK</sequence>
<proteinExistence type="inferred from homology"/>
<dbReference type="Gene3D" id="3.40.190.290">
    <property type="match status" value="1"/>
</dbReference>
<keyword evidence="3" id="KW-0238">DNA-binding</keyword>
<dbReference type="InterPro" id="IPR058163">
    <property type="entry name" value="LysR-type_TF_proteobact-type"/>
</dbReference>
<dbReference type="GO" id="GO:0043565">
    <property type="term" value="F:sequence-specific DNA binding"/>
    <property type="evidence" value="ECO:0007669"/>
    <property type="project" value="TreeGrafter"/>
</dbReference>
<evidence type="ECO:0000256" key="1">
    <source>
        <dbReference type="ARBA" id="ARBA00009437"/>
    </source>
</evidence>
<dbReference type="PANTHER" id="PTHR30537">
    <property type="entry name" value="HTH-TYPE TRANSCRIPTIONAL REGULATOR"/>
    <property type="match status" value="1"/>
</dbReference>
<dbReference type="InterPro" id="IPR005119">
    <property type="entry name" value="LysR_subst-bd"/>
</dbReference>
<name>A0A3A1YB53_9GAMM</name>
<organism evidence="6 7">
    <name type="scientific">Psittacicella melopsittaci</name>
    <dbReference type="NCBI Taxonomy" id="2028576"/>
    <lineage>
        <taxon>Bacteria</taxon>
        <taxon>Pseudomonadati</taxon>
        <taxon>Pseudomonadota</taxon>
        <taxon>Gammaproteobacteria</taxon>
        <taxon>Pasteurellales</taxon>
        <taxon>Psittacicellaceae</taxon>
        <taxon>Psittacicella</taxon>
    </lineage>
</organism>
<comment type="similarity">
    <text evidence="1">Belongs to the LysR transcriptional regulatory family.</text>
</comment>
<dbReference type="FunFam" id="1.10.10.10:FF:000001">
    <property type="entry name" value="LysR family transcriptional regulator"/>
    <property type="match status" value="1"/>
</dbReference>
<keyword evidence="7" id="KW-1185">Reference proteome</keyword>
<dbReference type="EMBL" id="NRJH01000017">
    <property type="protein sequence ID" value="RIY33347.1"/>
    <property type="molecule type" value="Genomic_DNA"/>
</dbReference>
<dbReference type="SUPFAM" id="SSF46785">
    <property type="entry name" value="Winged helix' DNA-binding domain"/>
    <property type="match status" value="1"/>
</dbReference>
<dbReference type="SUPFAM" id="SSF53850">
    <property type="entry name" value="Periplasmic binding protein-like II"/>
    <property type="match status" value="1"/>
</dbReference>
<dbReference type="GO" id="GO:0006351">
    <property type="term" value="P:DNA-templated transcription"/>
    <property type="evidence" value="ECO:0007669"/>
    <property type="project" value="TreeGrafter"/>
</dbReference>
<evidence type="ECO:0000259" key="5">
    <source>
        <dbReference type="PROSITE" id="PS50931"/>
    </source>
</evidence>
<accession>A0A3A1YB53</accession>
<dbReference type="OrthoDB" id="9813056at2"/>
<keyword evidence="2" id="KW-0805">Transcription regulation</keyword>
<gene>
    <name evidence="6" type="ORF">CJP74_02095</name>
</gene>
<dbReference type="Pfam" id="PF03466">
    <property type="entry name" value="LysR_substrate"/>
    <property type="match status" value="1"/>
</dbReference>
<evidence type="ECO:0000256" key="4">
    <source>
        <dbReference type="ARBA" id="ARBA00023163"/>
    </source>
</evidence>
<dbReference type="Pfam" id="PF00126">
    <property type="entry name" value="HTH_1"/>
    <property type="match status" value="1"/>
</dbReference>
<dbReference type="Proteomes" id="UP000266258">
    <property type="component" value="Unassembled WGS sequence"/>
</dbReference>
<dbReference type="Gene3D" id="1.10.10.10">
    <property type="entry name" value="Winged helix-like DNA-binding domain superfamily/Winged helix DNA-binding domain"/>
    <property type="match status" value="1"/>
</dbReference>
<reference evidence="6 7" key="1">
    <citation type="submission" date="2017-08" db="EMBL/GenBank/DDBJ databases">
        <title>Reclassification of Bisgaard taxon 37 and 44.</title>
        <authorList>
            <person name="Christensen H."/>
        </authorList>
    </citation>
    <scope>NUCLEOTIDE SEQUENCE [LARGE SCALE GENOMIC DNA]</scope>
    <source>
        <strain evidence="6 7">B96_4</strain>
    </source>
</reference>
<feature type="domain" description="HTH lysR-type" evidence="5">
    <location>
        <begin position="1"/>
        <end position="60"/>
    </location>
</feature>
<dbReference type="InterPro" id="IPR000847">
    <property type="entry name" value="LysR_HTH_N"/>
</dbReference>
<dbReference type="PANTHER" id="PTHR30537:SF1">
    <property type="entry name" value="HTH-TYPE TRANSCRIPTIONAL REGULATOR PGRR"/>
    <property type="match status" value="1"/>
</dbReference>
<evidence type="ECO:0000313" key="7">
    <source>
        <dbReference type="Proteomes" id="UP000266258"/>
    </source>
</evidence>
<dbReference type="RefSeq" id="WP_119496628.1">
    <property type="nucleotide sequence ID" value="NZ_NRJH01000017.1"/>
</dbReference>
<protein>
    <recommendedName>
        <fullName evidence="5">HTH lysR-type domain-containing protein</fullName>
    </recommendedName>
</protein>
<keyword evidence="4" id="KW-0804">Transcription</keyword>
<evidence type="ECO:0000313" key="6">
    <source>
        <dbReference type="EMBL" id="RIY33347.1"/>
    </source>
</evidence>
<dbReference type="GO" id="GO:0003700">
    <property type="term" value="F:DNA-binding transcription factor activity"/>
    <property type="evidence" value="ECO:0007669"/>
    <property type="project" value="InterPro"/>
</dbReference>
<comment type="caution">
    <text evidence="6">The sequence shown here is derived from an EMBL/GenBank/DDBJ whole genome shotgun (WGS) entry which is preliminary data.</text>
</comment>
<dbReference type="PROSITE" id="PS50931">
    <property type="entry name" value="HTH_LYSR"/>
    <property type="match status" value="1"/>
</dbReference>
<dbReference type="InterPro" id="IPR036390">
    <property type="entry name" value="WH_DNA-bd_sf"/>
</dbReference>
<evidence type="ECO:0000256" key="2">
    <source>
        <dbReference type="ARBA" id="ARBA00023015"/>
    </source>
</evidence>
<dbReference type="InterPro" id="IPR036388">
    <property type="entry name" value="WH-like_DNA-bd_sf"/>
</dbReference>